<feature type="transmembrane region" description="Helical" evidence="1">
    <location>
        <begin position="32"/>
        <end position="56"/>
    </location>
</feature>
<evidence type="ECO:0000256" key="1">
    <source>
        <dbReference type="SAM" id="Phobius"/>
    </source>
</evidence>
<gene>
    <name evidence="2" type="ORF">ACFFJK_11165</name>
</gene>
<feature type="transmembrane region" description="Helical" evidence="1">
    <location>
        <begin position="120"/>
        <end position="140"/>
    </location>
</feature>
<keyword evidence="1" id="KW-1133">Transmembrane helix</keyword>
<feature type="transmembrane region" description="Helical" evidence="1">
    <location>
        <begin position="68"/>
        <end position="87"/>
    </location>
</feature>
<dbReference type="Proteomes" id="UP001589773">
    <property type="component" value="Unassembled WGS sequence"/>
</dbReference>
<keyword evidence="1" id="KW-0472">Membrane</keyword>
<protein>
    <submittedName>
        <fullName evidence="2">Phosphoesterase</fullName>
    </submittedName>
</protein>
<dbReference type="RefSeq" id="WP_379679213.1">
    <property type="nucleotide sequence ID" value="NZ_JBHLWP010000011.1"/>
</dbReference>
<evidence type="ECO:0000313" key="2">
    <source>
        <dbReference type="EMBL" id="MFC0252449.1"/>
    </source>
</evidence>
<evidence type="ECO:0000313" key="3">
    <source>
        <dbReference type="Proteomes" id="UP001589773"/>
    </source>
</evidence>
<feature type="transmembrane region" description="Helical" evidence="1">
    <location>
        <begin position="6"/>
        <end position="25"/>
    </location>
</feature>
<sequence>MQILHLGDLELTLPLAAAVGTWLLAARSWRAAAAWAVLYGGAVGLVGGSKIAYLAWGVDIPMLDFKAISGHATGVTAVYPLVGYLLCRHAGGRAGLAAMAAGLLLGAVVAVELVRQDEHSAAEAAAGWMLGAGVSVGTVYQTEPAGVSLNLASAASAALVFMVAASLMQSAHVGYWMIKVALALSGNARPYSWDSCG</sequence>
<proteinExistence type="predicted"/>
<dbReference type="SUPFAM" id="SSF48317">
    <property type="entry name" value="Acid phosphatase/Vanadium-dependent haloperoxidase"/>
    <property type="match status" value="1"/>
</dbReference>
<name>A0ABV6FGJ2_9BURK</name>
<comment type="caution">
    <text evidence="2">The sequence shown here is derived from an EMBL/GenBank/DDBJ whole genome shotgun (WGS) entry which is preliminary data.</text>
</comment>
<reference evidence="2 3" key="1">
    <citation type="submission" date="2024-09" db="EMBL/GenBank/DDBJ databases">
        <authorList>
            <person name="Sun Q."/>
            <person name="Mori K."/>
        </authorList>
    </citation>
    <scope>NUCLEOTIDE SEQUENCE [LARGE SCALE GENOMIC DNA]</scope>
    <source>
        <strain evidence="2 3">CCM 7792</strain>
    </source>
</reference>
<keyword evidence="1" id="KW-0812">Transmembrane</keyword>
<organism evidence="2 3">
    <name type="scientific">Massilia consociata</name>
    <dbReference type="NCBI Taxonomy" id="760117"/>
    <lineage>
        <taxon>Bacteria</taxon>
        <taxon>Pseudomonadati</taxon>
        <taxon>Pseudomonadota</taxon>
        <taxon>Betaproteobacteria</taxon>
        <taxon>Burkholderiales</taxon>
        <taxon>Oxalobacteraceae</taxon>
        <taxon>Telluria group</taxon>
        <taxon>Massilia</taxon>
    </lineage>
</organism>
<dbReference type="InterPro" id="IPR036938">
    <property type="entry name" value="PAP2/HPO_sf"/>
</dbReference>
<dbReference type="EMBL" id="JBHLWP010000011">
    <property type="protein sequence ID" value="MFC0252449.1"/>
    <property type="molecule type" value="Genomic_DNA"/>
</dbReference>
<feature type="transmembrane region" description="Helical" evidence="1">
    <location>
        <begin position="94"/>
        <end position="114"/>
    </location>
</feature>
<feature type="transmembrane region" description="Helical" evidence="1">
    <location>
        <begin position="147"/>
        <end position="168"/>
    </location>
</feature>
<accession>A0ABV6FGJ2</accession>
<keyword evidence="3" id="KW-1185">Reference proteome</keyword>